<keyword evidence="2" id="KW-1185">Reference proteome</keyword>
<evidence type="ECO:0000313" key="1">
    <source>
        <dbReference type="EMBL" id="GHO95278.1"/>
    </source>
</evidence>
<comment type="caution">
    <text evidence="1">The sequence shown here is derived from an EMBL/GenBank/DDBJ whole genome shotgun (WGS) entry which is preliminary data.</text>
</comment>
<name>A0A8J3IMT9_9CHLR</name>
<sequence>MPDGEVVGPDTVKKTCCISQNVDEHVKFVQQYADLGFDTFFIHSAGPDQKAFLEGYGCDSLPKLRSQIHGRVAVASAD</sequence>
<dbReference type="AlphaFoldDB" id="A0A8J3IMT9"/>
<dbReference type="EMBL" id="BNJK01000001">
    <property type="protein sequence ID" value="GHO95278.1"/>
    <property type="molecule type" value="Genomic_DNA"/>
</dbReference>
<evidence type="ECO:0000313" key="2">
    <source>
        <dbReference type="Proteomes" id="UP000597444"/>
    </source>
</evidence>
<reference evidence="1" key="1">
    <citation type="submission" date="2020-10" db="EMBL/GenBank/DDBJ databases">
        <title>Taxonomic study of unclassified bacteria belonging to the class Ktedonobacteria.</title>
        <authorList>
            <person name="Yabe S."/>
            <person name="Wang C.M."/>
            <person name="Zheng Y."/>
            <person name="Sakai Y."/>
            <person name="Cavaletti L."/>
            <person name="Monciardini P."/>
            <person name="Donadio S."/>
        </authorList>
    </citation>
    <scope>NUCLEOTIDE SEQUENCE</scope>
    <source>
        <strain evidence="1">ID150040</strain>
    </source>
</reference>
<proteinExistence type="predicted"/>
<evidence type="ECO:0008006" key="3">
    <source>
        <dbReference type="Google" id="ProtNLM"/>
    </source>
</evidence>
<gene>
    <name evidence="1" type="ORF">KSF_053260</name>
</gene>
<accession>A0A8J3IMT9</accession>
<protein>
    <recommendedName>
        <fullName evidence="3">Luciferase-like domain-containing protein</fullName>
    </recommendedName>
</protein>
<organism evidence="1 2">
    <name type="scientific">Reticulibacter mediterranei</name>
    <dbReference type="NCBI Taxonomy" id="2778369"/>
    <lineage>
        <taxon>Bacteria</taxon>
        <taxon>Bacillati</taxon>
        <taxon>Chloroflexota</taxon>
        <taxon>Ktedonobacteria</taxon>
        <taxon>Ktedonobacterales</taxon>
        <taxon>Reticulibacteraceae</taxon>
        <taxon>Reticulibacter</taxon>
    </lineage>
</organism>
<dbReference type="Proteomes" id="UP000597444">
    <property type="component" value="Unassembled WGS sequence"/>
</dbReference>